<dbReference type="PROSITE" id="PS50850">
    <property type="entry name" value="MFS"/>
    <property type="match status" value="1"/>
</dbReference>
<feature type="domain" description="Major facilitator superfamily (MFS) profile" evidence="6">
    <location>
        <begin position="1"/>
        <end position="458"/>
    </location>
</feature>
<sequence>MSGFREAMFVGVCATSHFMTQLALGQALIPLDIIAQSFGDLNPGQKSWFIAAYSLTVGTFIMISGRLGDIFGHKRVFISGYAWLGVWSCFAGFSVYPGRQIFFDVCRAMQGIGPALLIPNALALFGRAYPPGLRKNIVFSIFGASAPSGFVIGAVCGSLFSQLWWPWAFWSYGMAAFALACFALFAIPKGFNNTPTVKPTFDWTGSILVVAGLVLVNVAFNNGPLYGWGVPHVYFVLIIGLMCLGAFIWVELRANNPILPIRVFNSTVIFILALIAFGWGSFGIWIYYTCRFLELIRHATPLSVAAMYTPAALSGLLAAGITGFALTHAPVSFVMLISMVAFCVGNIIACFQPPQQTYWAQTFISILLMPFGMDMSFPASTVILSNHMPHEHQGLAASLVNTVINYSISIALGIAGTVEIYAPAKEDPYRASRHSFYCAIGLSGLGVLLGTMFFIKSLIKEGWRVQEH</sequence>
<feature type="transmembrane region" description="Helical" evidence="5">
    <location>
        <begin position="358"/>
        <end position="384"/>
    </location>
</feature>
<keyword evidence="2 5" id="KW-0812">Transmembrane</keyword>
<comment type="subcellular location">
    <subcellularLocation>
        <location evidence="1">Membrane</location>
        <topology evidence="1">Multi-pass membrane protein</topology>
    </subcellularLocation>
</comment>
<evidence type="ECO:0000313" key="7">
    <source>
        <dbReference type="EMBL" id="KAF2202792.1"/>
    </source>
</evidence>
<dbReference type="Proteomes" id="UP000799536">
    <property type="component" value="Unassembled WGS sequence"/>
</dbReference>
<dbReference type="GO" id="GO:0022857">
    <property type="term" value="F:transmembrane transporter activity"/>
    <property type="evidence" value="ECO:0007669"/>
    <property type="project" value="InterPro"/>
</dbReference>
<organism evidence="7 8">
    <name type="scientific">Delitschia confertaspora ATCC 74209</name>
    <dbReference type="NCBI Taxonomy" id="1513339"/>
    <lineage>
        <taxon>Eukaryota</taxon>
        <taxon>Fungi</taxon>
        <taxon>Dikarya</taxon>
        <taxon>Ascomycota</taxon>
        <taxon>Pezizomycotina</taxon>
        <taxon>Dothideomycetes</taxon>
        <taxon>Pleosporomycetidae</taxon>
        <taxon>Pleosporales</taxon>
        <taxon>Delitschiaceae</taxon>
        <taxon>Delitschia</taxon>
    </lineage>
</organism>
<evidence type="ECO:0000313" key="8">
    <source>
        <dbReference type="Proteomes" id="UP000799536"/>
    </source>
</evidence>
<dbReference type="AlphaFoldDB" id="A0A9P4MU75"/>
<feature type="transmembrane region" description="Helical" evidence="5">
    <location>
        <begin position="167"/>
        <end position="188"/>
    </location>
</feature>
<dbReference type="InterPro" id="IPR036259">
    <property type="entry name" value="MFS_trans_sf"/>
</dbReference>
<evidence type="ECO:0000256" key="2">
    <source>
        <dbReference type="ARBA" id="ARBA00022692"/>
    </source>
</evidence>
<dbReference type="Pfam" id="PF07690">
    <property type="entry name" value="MFS_1"/>
    <property type="match status" value="1"/>
</dbReference>
<keyword evidence="4 5" id="KW-0472">Membrane</keyword>
<evidence type="ECO:0000256" key="1">
    <source>
        <dbReference type="ARBA" id="ARBA00004141"/>
    </source>
</evidence>
<feature type="transmembrane region" description="Helical" evidence="5">
    <location>
        <begin position="200"/>
        <end position="220"/>
    </location>
</feature>
<reference evidence="7" key="1">
    <citation type="journal article" date="2020" name="Stud. Mycol.">
        <title>101 Dothideomycetes genomes: a test case for predicting lifestyles and emergence of pathogens.</title>
        <authorList>
            <person name="Haridas S."/>
            <person name="Albert R."/>
            <person name="Binder M."/>
            <person name="Bloem J."/>
            <person name="Labutti K."/>
            <person name="Salamov A."/>
            <person name="Andreopoulos B."/>
            <person name="Baker S."/>
            <person name="Barry K."/>
            <person name="Bills G."/>
            <person name="Bluhm B."/>
            <person name="Cannon C."/>
            <person name="Castanera R."/>
            <person name="Culley D."/>
            <person name="Daum C."/>
            <person name="Ezra D."/>
            <person name="Gonzalez J."/>
            <person name="Henrissat B."/>
            <person name="Kuo A."/>
            <person name="Liang C."/>
            <person name="Lipzen A."/>
            <person name="Lutzoni F."/>
            <person name="Magnuson J."/>
            <person name="Mondo S."/>
            <person name="Nolan M."/>
            <person name="Ohm R."/>
            <person name="Pangilinan J."/>
            <person name="Park H.-J."/>
            <person name="Ramirez L."/>
            <person name="Alfaro M."/>
            <person name="Sun H."/>
            <person name="Tritt A."/>
            <person name="Yoshinaga Y."/>
            <person name="Zwiers L.-H."/>
            <person name="Turgeon B."/>
            <person name="Goodwin S."/>
            <person name="Spatafora J."/>
            <person name="Crous P."/>
            <person name="Grigoriev I."/>
        </authorList>
    </citation>
    <scope>NUCLEOTIDE SEQUENCE</scope>
    <source>
        <strain evidence="7">ATCC 74209</strain>
    </source>
</reference>
<protein>
    <submittedName>
        <fullName evidence="7">YOR378W-like protein</fullName>
    </submittedName>
</protein>
<comment type="caution">
    <text evidence="7">The sequence shown here is derived from an EMBL/GenBank/DDBJ whole genome shotgun (WGS) entry which is preliminary data.</text>
</comment>
<evidence type="ECO:0000256" key="4">
    <source>
        <dbReference type="ARBA" id="ARBA00023136"/>
    </source>
</evidence>
<feature type="transmembrane region" description="Helical" evidence="5">
    <location>
        <begin position="232"/>
        <end position="252"/>
    </location>
</feature>
<feature type="transmembrane region" description="Helical" evidence="5">
    <location>
        <begin position="308"/>
        <end position="326"/>
    </location>
</feature>
<dbReference type="EMBL" id="ML993924">
    <property type="protein sequence ID" value="KAF2202792.1"/>
    <property type="molecule type" value="Genomic_DNA"/>
</dbReference>
<proteinExistence type="predicted"/>
<dbReference type="Gene3D" id="1.20.1250.20">
    <property type="entry name" value="MFS general substrate transporter like domains"/>
    <property type="match status" value="2"/>
</dbReference>
<dbReference type="OrthoDB" id="2428527at2759"/>
<feature type="transmembrane region" description="Helical" evidence="5">
    <location>
        <begin position="264"/>
        <end position="288"/>
    </location>
</feature>
<dbReference type="SUPFAM" id="SSF103473">
    <property type="entry name" value="MFS general substrate transporter"/>
    <property type="match status" value="1"/>
</dbReference>
<evidence type="ECO:0000259" key="6">
    <source>
        <dbReference type="PROSITE" id="PS50850"/>
    </source>
</evidence>
<dbReference type="GO" id="GO:0016020">
    <property type="term" value="C:membrane"/>
    <property type="evidence" value="ECO:0007669"/>
    <property type="project" value="UniProtKB-SubCell"/>
</dbReference>
<feature type="transmembrane region" description="Helical" evidence="5">
    <location>
        <begin position="49"/>
        <end position="67"/>
    </location>
</feature>
<dbReference type="PANTHER" id="PTHR42718:SF1">
    <property type="entry name" value="LOW AFFINITY AMMONIUM TRANSPORTER"/>
    <property type="match status" value="1"/>
</dbReference>
<feature type="transmembrane region" description="Helical" evidence="5">
    <location>
        <begin position="434"/>
        <end position="455"/>
    </location>
</feature>
<accession>A0A9P4MU75</accession>
<feature type="transmembrane region" description="Helical" evidence="5">
    <location>
        <begin position="137"/>
        <end position="161"/>
    </location>
</feature>
<feature type="transmembrane region" description="Helical" evidence="5">
    <location>
        <begin position="396"/>
        <end position="422"/>
    </location>
</feature>
<keyword evidence="8" id="KW-1185">Reference proteome</keyword>
<evidence type="ECO:0000256" key="3">
    <source>
        <dbReference type="ARBA" id="ARBA00022989"/>
    </source>
</evidence>
<gene>
    <name evidence="7" type="ORF">GQ43DRAFT_412991</name>
</gene>
<evidence type="ECO:0000256" key="5">
    <source>
        <dbReference type="SAM" id="Phobius"/>
    </source>
</evidence>
<dbReference type="CDD" id="cd17476">
    <property type="entry name" value="MFS_Amf1_MDR_like"/>
    <property type="match status" value="1"/>
</dbReference>
<dbReference type="PANTHER" id="PTHR42718">
    <property type="entry name" value="MAJOR FACILITATOR SUPERFAMILY MULTIDRUG TRANSPORTER MFSC"/>
    <property type="match status" value="1"/>
</dbReference>
<name>A0A9P4MU75_9PLEO</name>
<dbReference type="InterPro" id="IPR020846">
    <property type="entry name" value="MFS_dom"/>
</dbReference>
<feature type="transmembrane region" description="Helical" evidence="5">
    <location>
        <begin position="76"/>
        <end position="96"/>
    </location>
</feature>
<feature type="transmembrane region" description="Helical" evidence="5">
    <location>
        <begin position="333"/>
        <end position="352"/>
    </location>
</feature>
<keyword evidence="3 5" id="KW-1133">Transmembrane helix</keyword>
<dbReference type="InterPro" id="IPR011701">
    <property type="entry name" value="MFS"/>
</dbReference>